<evidence type="ECO:0000313" key="3">
    <source>
        <dbReference type="EnsemblPlants" id="AET3Gv20603000.8"/>
    </source>
</evidence>
<feature type="compositionally biased region" description="Polar residues" evidence="1">
    <location>
        <begin position="51"/>
        <end position="63"/>
    </location>
</feature>
<dbReference type="PANTHER" id="PTHR33970">
    <property type="entry name" value="VIOLAXANTHIN DE-EPOXIDASE, CHLOROPLASTIC-RELATED"/>
    <property type="match status" value="1"/>
</dbReference>
<protein>
    <recommendedName>
        <fullName evidence="2">VDE lipocalin domain-containing protein</fullName>
    </recommendedName>
</protein>
<dbReference type="InterPro" id="IPR012674">
    <property type="entry name" value="Calycin"/>
</dbReference>
<reference evidence="3" key="4">
    <citation type="submission" date="2019-03" db="UniProtKB">
        <authorList>
            <consortium name="EnsemblPlants"/>
        </authorList>
    </citation>
    <scope>IDENTIFICATION</scope>
</reference>
<evidence type="ECO:0000313" key="4">
    <source>
        <dbReference type="Proteomes" id="UP000015105"/>
    </source>
</evidence>
<feature type="domain" description="VDE lipocalin" evidence="2">
    <location>
        <begin position="78"/>
        <end position="307"/>
    </location>
</feature>
<dbReference type="EnsemblPlants" id="AET3Gv20603000.8">
    <property type="protein sequence ID" value="AET3Gv20603000.8"/>
    <property type="gene ID" value="AET3Gv20603000"/>
</dbReference>
<reference evidence="3" key="3">
    <citation type="journal article" date="2017" name="Nature">
        <title>Genome sequence of the progenitor of the wheat D genome Aegilops tauschii.</title>
        <authorList>
            <person name="Luo M.C."/>
            <person name="Gu Y.Q."/>
            <person name="Puiu D."/>
            <person name="Wang H."/>
            <person name="Twardziok S.O."/>
            <person name="Deal K.R."/>
            <person name="Huo N."/>
            <person name="Zhu T."/>
            <person name="Wang L."/>
            <person name="Wang Y."/>
            <person name="McGuire P.E."/>
            <person name="Liu S."/>
            <person name="Long H."/>
            <person name="Ramasamy R.K."/>
            <person name="Rodriguez J.C."/>
            <person name="Van S.L."/>
            <person name="Yuan L."/>
            <person name="Wang Z."/>
            <person name="Xia Z."/>
            <person name="Xiao L."/>
            <person name="Anderson O.D."/>
            <person name="Ouyang S."/>
            <person name="Liang Y."/>
            <person name="Zimin A.V."/>
            <person name="Pertea G."/>
            <person name="Qi P."/>
            <person name="Bennetzen J.L."/>
            <person name="Dai X."/>
            <person name="Dawson M.W."/>
            <person name="Muller H.G."/>
            <person name="Kugler K."/>
            <person name="Rivarola-Duarte L."/>
            <person name="Spannagl M."/>
            <person name="Mayer K.F.X."/>
            <person name="Lu F.H."/>
            <person name="Bevan M.W."/>
            <person name="Leroy P."/>
            <person name="Li P."/>
            <person name="You F.M."/>
            <person name="Sun Q."/>
            <person name="Liu Z."/>
            <person name="Lyons E."/>
            <person name="Wicker T."/>
            <person name="Salzberg S.L."/>
            <person name="Devos K.M."/>
            <person name="Dvorak J."/>
        </authorList>
    </citation>
    <scope>NUCLEOTIDE SEQUENCE [LARGE SCALE GENOMIC DNA]</scope>
    <source>
        <strain evidence="3">cv. AL8/78</strain>
    </source>
</reference>
<proteinExistence type="predicted"/>
<feature type="region of interest" description="Disordered" evidence="1">
    <location>
        <begin position="36"/>
        <end position="65"/>
    </location>
</feature>
<reference evidence="4" key="2">
    <citation type="journal article" date="2017" name="Nat. Plants">
        <title>The Aegilops tauschii genome reveals multiple impacts of transposons.</title>
        <authorList>
            <person name="Zhao G."/>
            <person name="Zou C."/>
            <person name="Li K."/>
            <person name="Wang K."/>
            <person name="Li T."/>
            <person name="Gao L."/>
            <person name="Zhang X."/>
            <person name="Wang H."/>
            <person name="Yang Z."/>
            <person name="Liu X."/>
            <person name="Jiang W."/>
            <person name="Mao L."/>
            <person name="Kong X."/>
            <person name="Jiao Y."/>
            <person name="Jia J."/>
        </authorList>
    </citation>
    <scope>NUCLEOTIDE SEQUENCE [LARGE SCALE GENOMIC DNA]</scope>
    <source>
        <strain evidence="4">cv. AL8/78</strain>
    </source>
</reference>
<dbReference type="InterPro" id="IPR044682">
    <property type="entry name" value="VDE"/>
</dbReference>
<keyword evidence="4" id="KW-1185">Reference proteome</keyword>
<dbReference type="GO" id="GO:0010028">
    <property type="term" value="P:xanthophyll cycle"/>
    <property type="evidence" value="ECO:0007669"/>
    <property type="project" value="InterPro"/>
</dbReference>
<name>A0A453F7Q9_AEGTS</name>
<reference evidence="4" key="1">
    <citation type="journal article" date="2014" name="Science">
        <title>Ancient hybridizations among the ancestral genomes of bread wheat.</title>
        <authorList>
            <consortium name="International Wheat Genome Sequencing Consortium,"/>
            <person name="Marcussen T."/>
            <person name="Sandve S.R."/>
            <person name="Heier L."/>
            <person name="Spannagl M."/>
            <person name="Pfeifer M."/>
            <person name="Jakobsen K.S."/>
            <person name="Wulff B.B."/>
            <person name="Steuernagel B."/>
            <person name="Mayer K.F."/>
            <person name="Olsen O.A."/>
        </authorList>
    </citation>
    <scope>NUCLEOTIDE SEQUENCE [LARGE SCALE GENOMIC DNA]</scope>
    <source>
        <strain evidence="4">cv. AL8/78</strain>
    </source>
</reference>
<evidence type="ECO:0000259" key="2">
    <source>
        <dbReference type="Pfam" id="PF07137"/>
    </source>
</evidence>
<reference evidence="3" key="5">
    <citation type="journal article" date="2021" name="G3 (Bethesda)">
        <title>Aegilops tauschii genome assembly Aet v5.0 features greater sequence contiguity and improved annotation.</title>
        <authorList>
            <person name="Wang L."/>
            <person name="Zhu T."/>
            <person name="Rodriguez J.C."/>
            <person name="Deal K.R."/>
            <person name="Dubcovsky J."/>
            <person name="McGuire P.E."/>
            <person name="Lux T."/>
            <person name="Spannagl M."/>
            <person name="Mayer K.F.X."/>
            <person name="Baldrich P."/>
            <person name="Meyers B.C."/>
            <person name="Huo N."/>
            <person name="Gu Y.Q."/>
            <person name="Zhou H."/>
            <person name="Devos K.M."/>
            <person name="Bennetzen J.L."/>
            <person name="Unver T."/>
            <person name="Budak H."/>
            <person name="Gulick P.J."/>
            <person name="Galiba G."/>
            <person name="Kalapos B."/>
            <person name="Nelson D.R."/>
            <person name="Li P."/>
            <person name="You F.M."/>
            <person name="Luo M.C."/>
            <person name="Dvorak J."/>
        </authorList>
    </citation>
    <scope>NUCLEOTIDE SEQUENCE [LARGE SCALE GENOMIC DNA]</scope>
    <source>
        <strain evidence="3">cv. AL8/78</strain>
    </source>
</reference>
<dbReference type="Gene3D" id="2.40.128.20">
    <property type="match status" value="1"/>
</dbReference>
<dbReference type="Gramene" id="AET3Gv20603000.8">
    <property type="protein sequence ID" value="AET3Gv20603000.8"/>
    <property type="gene ID" value="AET3Gv20603000"/>
</dbReference>
<accession>A0A453F7Q9</accession>
<organism evidence="3 4">
    <name type="scientific">Aegilops tauschii subsp. strangulata</name>
    <name type="common">Goatgrass</name>
    <dbReference type="NCBI Taxonomy" id="200361"/>
    <lineage>
        <taxon>Eukaryota</taxon>
        <taxon>Viridiplantae</taxon>
        <taxon>Streptophyta</taxon>
        <taxon>Embryophyta</taxon>
        <taxon>Tracheophyta</taxon>
        <taxon>Spermatophyta</taxon>
        <taxon>Magnoliopsida</taxon>
        <taxon>Liliopsida</taxon>
        <taxon>Poales</taxon>
        <taxon>Poaceae</taxon>
        <taxon>BOP clade</taxon>
        <taxon>Pooideae</taxon>
        <taxon>Triticodae</taxon>
        <taxon>Triticeae</taxon>
        <taxon>Triticinae</taxon>
        <taxon>Aegilops</taxon>
    </lineage>
</organism>
<evidence type="ECO:0000256" key="1">
    <source>
        <dbReference type="SAM" id="MobiDB-lite"/>
    </source>
</evidence>
<dbReference type="GO" id="GO:0046422">
    <property type="term" value="F:violaxanthin de-epoxidase activity"/>
    <property type="evidence" value="ECO:0007669"/>
    <property type="project" value="InterPro"/>
</dbReference>
<dbReference type="Proteomes" id="UP000015105">
    <property type="component" value="Chromosome 3D"/>
</dbReference>
<sequence length="339" mass="37424">MFGSSNRPDSPSLEPLPCLPASVPLVAASLASPALPGLPASPAKPRPRRTPSASWPSSATEASARSRIRPGTRLCAIRKAIQCLNSCSPTDQVCNYRCIASYESPHLEAFSLCVLQKHNCLELNAEIPSKPSVTPLSMFREQKLSHEVAEDLFVGWLDGLEWSWRVVAGQNPAYDQFPCQYQLFYRGKAKGSFWYEPIFQVRTLEGKLVWRRRKYRVRRASTPGTFYFSVLDNGVVSKEFWTVVDVADDFSWGLFHYHGAAQAAGQSYTGAVLVTPDGSYPGGDNPRLDSALEKCGIKKWELYMVDNCSCTGAPLGTPVGSRLHYQIAPGKEAGIMQRI</sequence>
<dbReference type="AlphaFoldDB" id="A0A453F7Q9"/>
<dbReference type="InterPro" id="IPR010788">
    <property type="entry name" value="VDE_dom"/>
</dbReference>
<dbReference type="Pfam" id="PF07137">
    <property type="entry name" value="VDE"/>
    <property type="match status" value="1"/>
</dbReference>
<dbReference type="PANTHER" id="PTHR33970:SF2">
    <property type="entry name" value="OS01G0716400 PROTEIN"/>
    <property type="match status" value="1"/>
</dbReference>